<name>A0A430KVL8_9GAMM</name>
<dbReference type="PIRSF" id="PIRSF020606">
    <property type="entry name" value="UCP020606"/>
    <property type="match status" value="1"/>
</dbReference>
<keyword evidence="3" id="KW-1185">Reference proteome</keyword>
<dbReference type="InterPro" id="IPR014509">
    <property type="entry name" value="YjdF-like"/>
</dbReference>
<keyword evidence="1" id="KW-0472">Membrane</keyword>
<dbReference type="Pfam" id="PF09997">
    <property type="entry name" value="DUF2238"/>
    <property type="match status" value="1"/>
</dbReference>
<comment type="caution">
    <text evidence="2">The sequence shown here is derived from an EMBL/GenBank/DDBJ whole genome shotgun (WGS) entry which is preliminary data.</text>
</comment>
<accession>A0A430KVL8</accession>
<dbReference type="Proteomes" id="UP000283087">
    <property type="component" value="Unassembled WGS sequence"/>
</dbReference>
<feature type="transmembrane region" description="Helical" evidence="1">
    <location>
        <begin position="110"/>
        <end position="127"/>
    </location>
</feature>
<protein>
    <submittedName>
        <fullName evidence="2">DUF2238 domain-containing protein</fullName>
    </submittedName>
</protein>
<proteinExistence type="predicted"/>
<dbReference type="InterPro" id="IPR058534">
    <property type="entry name" value="YjdF"/>
</dbReference>
<evidence type="ECO:0000313" key="3">
    <source>
        <dbReference type="Proteomes" id="UP000283087"/>
    </source>
</evidence>
<gene>
    <name evidence="2" type="ORF">EH243_00865</name>
</gene>
<keyword evidence="1" id="KW-0812">Transmembrane</keyword>
<reference evidence="2 3" key="1">
    <citation type="submission" date="2018-11" db="EMBL/GenBank/DDBJ databases">
        <title>The draft genome sequence of Amphritea opalescens ANRC-JH13T.</title>
        <authorList>
            <person name="Fang Z."/>
            <person name="Zhang Y."/>
            <person name="Han X."/>
        </authorList>
    </citation>
    <scope>NUCLEOTIDE SEQUENCE [LARGE SCALE GENOMIC DNA]</scope>
    <source>
        <strain evidence="2 3">ANRC-JH13</strain>
    </source>
</reference>
<dbReference type="OrthoDB" id="9786473at2"/>
<keyword evidence="1" id="KW-1133">Transmembrane helix</keyword>
<dbReference type="RefSeq" id="WP_126156741.1">
    <property type="nucleotide sequence ID" value="NZ_RQXW01000001.1"/>
</dbReference>
<organism evidence="2 3">
    <name type="scientific">Amphritea opalescens</name>
    <dbReference type="NCBI Taxonomy" id="2490544"/>
    <lineage>
        <taxon>Bacteria</taxon>
        <taxon>Pseudomonadati</taxon>
        <taxon>Pseudomonadota</taxon>
        <taxon>Gammaproteobacteria</taxon>
        <taxon>Oceanospirillales</taxon>
        <taxon>Oceanospirillaceae</taxon>
        <taxon>Amphritea</taxon>
    </lineage>
</organism>
<feature type="transmembrane region" description="Helical" evidence="1">
    <location>
        <begin position="34"/>
        <end position="51"/>
    </location>
</feature>
<feature type="transmembrane region" description="Helical" evidence="1">
    <location>
        <begin position="139"/>
        <end position="166"/>
    </location>
</feature>
<feature type="transmembrane region" description="Helical" evidence="1">
    <location>
        <begin position="186"/>
        <end position="202"/>
    </location>
</feature>
<sequence length="208" mass="23933">MVLSNQRYVTLLLLLFTVIWTVLAINPLYRDDWLLENALTGITLLCLMITYRRMPLSNASYSLIFVFLSLHTLGSHYTYAEVPYEQWVFRLTGGSLNDLMHWQRNQFDRLVHFLYGLLLVYPIREVVMKLAEVKPRLGYFVAVLIVMSTSMLYEIMEWGAAVYFGGDLGVSYLGIQGDTWDAQKDMLLASIGGVIAALYLCWQPRKGR</sequence>
<evidence type="ECO:0000313" key="2">
    <source>
        <dbReference type="EMBL" id="RTE67530.1"/>
    </source>
</evidence>
<dbReference type="EMBL" id="RQXW01000001">
    <property type="protein sequence ID" value="RTE67530.1"/>
    <property type="molecule type" value="Genomic_DNA"/>
</dbReference>
<feature type="transmembrane region" description="Helical" evidence="1">
    <location>
        <begin position="63"/>
        <end position="80"/>
    </location>
</feature>
<dbReference type="AlphaFoldDB" id="A0A430KVL8"/>
<evidence type="ECO:0000256" key="1">
    <source>
        <dbReference type="SAM" id="Phobius"/>
    </source>
</evidence>